<dbReference type="Proteomes" id="UP000789572">
    <property type="component" value="Unassembled WGS sequence"/>
</dbReference>
<evidence type="ECO:0000313" key="2">
    <source>
        <dbReference type="EMBL" id="CAG8631277.1"/>
    </source>
</evidence>
<feature type="non-terminal residue" evidence="2">
    <location>
        <position position="82"/>
    </location>
</feature>
<reference evidence="2" key="1">
    <citation type="submission" date="2021-06" db="EMBL/GenBank/DDBJ databases">
        <authorList>
            <person name="Kallberg Y."/>
            <person name="Tangrot J."/>
            <person name="Rosling A."/>
        </authorList>
    </citation>
    <scope>NUCLEOTIDE SEQUENCE</scope>
    <source>
        <strain evidence="2">IA702</strain>
    </source>
</reference>
<proteinExistence type="predicted"/>
<evidence type="ECO:0000256" key="1">
    <source>
        <dbReference type="SAM" id="MobiDB-lite"/>
    </source>
</evidence>
<gene>
    <name evidence="2" type="ORF">POCULU_LOCUS8906</name>
</gene>
<accession>A0A9N9DCI4</accession>
<dbReference type="EMBL" id="CAJVPJ010002899">
    <property type="protein sequence ID" value="CAG8631277.1"/>
    <property type="molecule type" value="Genomic_DNA"/>
</dbReference>
<sequence length="82" mass="9316">MGSTEEKTSFSSQSSSSQSSQSSAHVIYNTIQPPQAQVVIFPEIIMCDEPDEFEYHPIDASALLMTKKIDRNRKRRLIKERA</sequence>
<feature type="region of interest" description="Disordered" evidence="1">
    <location>
        <begin position="1"/>
        <end position="28"/>
    </location>
</feature>
<protein>
    <submittedName>
        <fullName evidence="2">2273_t:CDS:1</fullName>
    </submittedName>
</protein>
<evidence type="ECO:0000313" key="3">
    <source>
        <dbReference type="Proteomes" id="UP000789572"/>
    </source>
</evidence>
<feature type="compositionally biased region" description="Low complexity" evidence="1">
    <location>
        <begin position="9"/>
        <end position="23"/>
    </location>
</feature>
<comment type="caution">
    <text evidence="2">The sequence shown here is derived from an EMBL/GenBank/DDBJ whole genome shotgun (WGS) entry which is preliminary data.</text>
</comment>
<keyword evidence="3" id="KW-1185">Reference proteome</keyword>
<name>A0A9N9DCI4_9GLOM</name>
<dbReference type="AlphaFoldDB" id="A0A9N9DCI4"/>
<organism evidence="2 3">
    <name type="scientific">Paraglomus occultum</name>
    <dbReference type="NCBI Taxonomy" id="144539"/>
    <lineage>
        <taxon>Eukaryota</taxon>
        <taxon>Fungi</taxon>
        <taxon>Fungi incertae sedis</taxon>
        <taxon>Mucoromycota</taxon>
        <taxon>Glomeromycotina</taxon>
        <taxon>Glomeromycetes</taxon>
        <taxon>Paraglomerales</taxon>
        <taxon>Paraglomeraceae</taxon>
        <taxon>Paraglomus</taxon>
    </lineage>
</organism>